<dbReference type="SUPFAM" id="SSF110997">
    <property type="entry name" value="Sporulation related repeat"/>
    <property type="match status" value="1"/>
</dbReference>
<evidence type="ECO:0000313" key="4">
    <source>
        <dbReference type="Proteomes" id="UP000186364"/>
    </source>
</evidence>
<organism evidence="3 4">
    <name type="scientific">Xaviernesmea oryzae</name>
    <dbReference type="NCBI Taxonomy" id="464029"/>
    <lineage>
        <taxon>Bacteria</taxon>
        <taxon>Pseudomonadati</taxon>
        <taxon>Pseudomonadota</taxon>
        <taxon>Alphaproteobacteria</taxon>
        <taxon>Hyphomicrobiales</taxon>
        <taxon>Rhizobiaceae</taxon>
        <taxon>Rhizobium/Agrobacterium group</taxon>
        <taxon>Xaviernesmea</taxon>
    </lineage>
</organism>
<feature type="compositionally biased region" description="Polar residues" evidence="1">
    <location>
        <begin position="360"/>
        <end position="374"/>
    </location>
</feature>
<dbReference type="Pfam" id="PF05036">
    <property type="entry name" value="SPOR"/>
    <property type="match status" value="1"/>
</dbReference>
<evidence type="ECO:0000256" key="1">
    <source>
        <dbReference type="SAM" id="MobiDB-lite"/>
    </source>
</evidence>
<protein>
    <recommendedName>
        <fullName evidence="2">SPOR domain-containing protein</fullName>
    </recommendedName>
</protein>
<keyword evidence="4" id="KW-1185">Reference proteome</keyword>
<dbReference type="EMBL" id="MKIP01000043">
    <property type="protein sequence ID" value="OLP59999.1"/>
    <property type="molecule type" value="Genomic_DNA"/>
</dbReference>
<proteinExistence type="predicted"/>
<name>A0A1Q9AX40_9HYPH</name>
<feature type="region of interest" description="Disordered" evidence="1">
    <location>
        <begin position="879"/>
        <end position="901"/>
    </location>
</feature>
<gene>
    <name evidence="3" type="ORF">BJF93_10495</name>
</gene>
<feature type="region of interest" description="Disordered" evidence="1">
    <location>
        <begin position="767"/>
        <end position="789"/>
    </location>
</feature>
<feature type="region of interest" description="Disordered" evidence="1">
    <location>
        <begin position="922"/>
        <end position="964"/>
    </location>
</feature>
<dbReference type="InterPro" id="IPR007730">
    <property type="entry name" value="SPOR-like_dom"/>
</dbReference>
<dbReference type="Gene3D" id="3.30.70.1070">
    <property type="entry name" value="Sporulation related repeat"/>
    <property type="match status" value="1"/>
</dbReference>
<reference evidence="3 4" key="1">
    <citation type="submission" date="2016-09" db="EMBL/GenBank/DDBJ databases">
        <title>Rhizobium sp. nov., a novel species isolated from the rice rhizosphere.</title>
        <authorList>
            <person name="Zhao J."/>
            <person name="Zhang X."/>
        </authorList>
    </citation>
    <scope>NUCLEOTIDE SEQUENCE [LARGE SCALE GENOMIC DNA]</scope>
    <source>
        <strain evidence="3 4">1.7048</strain>
    </source>
</reference>
<dbReference type="GO" id="GO:0042834">
    <property type="term" value="F:peptidoglycan binding"/>
    <property type="evidence" value="ECO:0007669"/>
    <property type="project" value="InterPro"/>
</dbReference>
<feature type="compositionally biased region" description="Low complexity" evidence="1">
    <location>
        <begin position="926"/>
        <end position="964"/>
    </location>
</feature>
<dbReference type="AlphaFoldDB" id="A0A1Q9AX40"/>
<feature type="domain" description="SPOR" evidence="2">
    <location>
        <begin position="975"/>
        <end position="1058"/>
    </location>
</feature>
<comment type="caution">
    <text evidence="3">The sequence shown here is derived from an EMBL/GenBank/DDBJ whole genome shotgun (WGS) entry which is preliminary data.</text>
</comment>
<evidence type="ECO:0000259" key="2">
    <source>
        <dbReference type="PROSITE" id="PS51724"/>
    </source>
</evidence>
<feature type="region of interest" description="Disordered" evidence="1">
    <location>
        <begin position="347"/>
        <end position="392"/>
    </location>
</feature>
<dbReference type="InterPro" id="IPR036680">
    <property type="entry name" value="SPOR-like_sf"/>
</dbReference>
<dbReference type="Proteomes" id="UP000186364">
    <property type="component" value="Unassembled WGS sequence"/>
</dbReference>
<sequence length="1058" mass="110033">MALSGDRNAPSFAKDDPLAELARIVGDDSRPAVHQLRELERQQERVRAEPAIDLEAELLRELGMFEESVAQLESVRAEMPLPRPANDVVNAPVRTETRIEPAPVAYAAPAQSVPPALAVEPFLSAVEPVRAPEPPRAAAPASSGLDHRVEPRIEPTFSAAPDPMADFDLVDELTQSLGGEPFVAEPVGLPKPMVSSEAPAARAPIADRAVGPAPIAQRPLAEPQVMPEVAVPAHAEPMPHEPHFAMASAEMPVAESRFAAMPDVAEAYDLQPAQPAHVHAAPQAFAAPDERHAAEFAPVEQHEVAPQVPAPAQPRHVAGFAPVPSFVDPVSADALLSDVARFPVPPAAERPLSAPEPTQRKNSFPFTPNFTRATPTMAGQAGGGRSYTRPLNSTPVAQAPVAAPAPIMPVADVPVAAAAPIAAHAPEALDDFEPVIDLDDLALDLSDLDLDLDADPFALADVAPMRDAPVVAPPMPVQRVAESPAVVHPAPVLQVPAAAPAVVRAPLEPVMASMAPAAAPMPVSAPAVAAVEPIPHAPAYERAQPQMAASLPIAPDMAEDDELAFDPAMFAEAEEQVAPIPEFDVPQLPVIESVKPMAHASDYDLDIDAEMAQLFQPAPRAAAPRPASNEPFAQPAFAGEPFARAPVVPVGMADEAFERAMEEDFRRSFAERQAEGRQGFDPLYPEDATTPLEEPRSARKLVLLASAAVVVLVAGGGLAYALLSSKSVGLSSGEPQIILADKSPTKMVPVEKGGKTVPNQDKAVYDRVSGGKEGAPQQDELVSSEEQPMDVVQRTLTPESLPLEGENDMMPDDGSERLVAEDSAADGQTADHPPALPPRKVRTMVVKPDGTLVAREELEEAAPTTVAAADVGASAIRPSLADKAERQAPVGETTSALPGDRAAPALDDEAAMQVAAVEPHVPVPTPAKTAPVKPAASAKPAAAAATPAVKQTTPAAQAAPATAPQETAALAPASAASGGDYVIQVASLPSEADAKASYQKMAAKFGSVLGGRGVDIKKAEIAGKGTYYRVRIPAGSRGDANALCDKLKAAGGSCLVTR</sequence>
<dbReference type="PROSITE" id="PS51724">
    <property type="entry name" value="SPOR"/>
    <property type="match status" value="1"/>
</dbReference>
<evidence type="ECO:0000313" key="3">
    <source>
        <dbReference type="EMBL" id="OLP59999.1"/>
    </source>
</evidence>
<accession>A0A1Q9AX40</accession>